<organism evidence="1 2">
    <name type="scientific">Necator americanus</name>
    <name type="common">Human hookworm</name>
    <dbReference type="NCBI Taxonomy" id="51031"/>
    <lineage>
        <taxon>Eukaryota</taxon>
        <taxon>Metazoa</taxon>
        <taxon>Ecdysozoa</taxon>
        <taxon>Nematoda</taxon>
        <taxon>Chromadorea</taxon>
        <taxon>Rhabditida</taxon>
        <taxon>Rhabditina</taxon>
        <taxon>Rhabditomorpha</taxon>
        <taxon>Strongyloidea</taxon>
        <taxon>Ancylostomatidae</taxon>
        <taxon>Bunostominae</taxon>
        <taxon>Necator</taxon>
    </lineage>
</organism>
<keyword evidence="2" id="KW-1185">Reference proteome</keyword>
<name>A0ABR1BY85_NECAM</name>
<accession>A0ABR1BY85</accession>
<sequence>MLAAKENFYEGTAYRSSESCTNGSSLIESLSGSTDYESVLAGHRHYPSEPTQWSFPDSEISDPVYVRDSSVSSVLPPLPRVDSESNLNPDARIEEHFIGVRTSEEAAAAVKPDDFALYYKNESCKEVRPSIPLYLVHRSTKNEVFHFPVRRLDEDNGSQWWHVEIGSNKLQSFRQLSDLVRCYHLYRFTDARSGRMEVFPLWKGGVVDDFE</sequence>
<dbReference type="PANTHER" id="PTHR31128">
    <property type="entry name" value="PROTEIN CBR-CLEC-135-RELATED"/>
    <property type="match status" value="1"/>
</dbReference>
<dbReference type="Proteomes" id="UP001303046">
    <property type="component" value="Unassembled WGS sequence"/>
</dbReference>
<proteinExistence type="predicted"/>
<evidence type="ECO:0000313" key="1">
    <source>
        <dbReference type="EMBL" id="KAK6731297.1"/>
    </source>
</evidence>
<evidence type="ECO:0000313" key="2">
    <source>
        <dbReference type="Proteomes" id="UP001303046"/>
    </source>
</evidence>
<reference evidence="1 2" key="1">
    <citation type="submission" date="2023-08" db="EMBL/GenBank/DDBJ databases">
        <title>A Necator americanus chromosomal reference genome.</title>
        <authorList>
            <person name="Ilik V."/>
            <person name="Petrzelkova K.J."/>
            <person name="Pardy F."/>
            <person name="Fuh T."/>
            <person name="Niatou-Singa F.S."/>
            <person name="Gouil Q."/>
            <person name="Baker L."/>
            <person name="Ritchie M.E."/>
            <person name="Jex A.R."/>
            <person name="Gazzola D."/>
            <person name="Li H."/>
            <person name="Toshio Fujiwara R."/>
            <person name="Zhan B."/>
            <person name="Aroian R.V."/>
            <person name="Pafco B."/>
            <person name="Schwarz E.M."/>
        </authorList>
    </citation>
    <scope>NUCLEOTIDE SEQUENCE [LARGE SCALE GENOMIC DNA]</scope>
    <source>
        <strain evidence="1 2">Aroian</strain>
        <tissue evidence="1">Whole animal</tissue>
    </source>
</reference>
<dbReference type="PANTHER" id="PTHR31128:SF6">
    <property type="entry name" value="SH2 DOMAIN-CONTAINING PROTEIN"/>
    <property type="match status" value="1"/>
</dbReference>
<comment type="caution">
    <text evidence="1">The sequence shown here is derived from an EMBL/GenBank/DDBJ whole genome shotgun (WGS) entry which is preliminary data.</text>
</comment>
<dbReference type="EMBL" id="JAVFWL010000001">
    <property type="protein sequence ID" value="KAK6731297.1"/>
    <property type="molecule type" value="Genomic_DNA"/>
</dbReference>
<evidence type="ECO:0008006" key="3">
    <source>
        <dbReference type="Google" id="ProtNLM"/>
    </source>
</evidence>
<gene>
    <name evidence="1" type="primary">Necator_chrI.g3773</name>
    <name evidence="1" type="ORF">RB195_007644</name>
</gene>
<protein>
    <recommendedName>
        <fullName evidence="3">SH2 domain-containing protein</fullName>
    </recommendedName>
</protein>